<accession>A0AAD8E4Y7</accession>
<reference evidence="2" key="2">
    <citation type="submission" date="2023-05" db="EMBL/GenBank/DDBJ databases">
        <authorList>
            <person name="Fouks B."/>
        </authorList>
    </citation>
    <scope>NUCLEOTIDE SEQUENCE</scope>
    <source>
        <strain evidence="2">Stay&amp;Tobe</strain>
        <tissue evidence="2">Testes</tissue>
    </source>
</reference>
<dbReference type="AlphaFoldDB" id="A0AAD8E4Y7"/>
<gene>
    <name evidence="2" type="ORF">L9F63_006006</name>
</gene>
<name>A0AAD8E4Y7_DIPPU</name>
<reference evidence="2" key="1">
    <citation type="journal article" date="2023" name="IScience">
        <title>Live-bearing cockroach genome reveals convergent evolutionary mechanisms linked to viviparity in insects and beyond.</title>
        <authorList>
            <person name="Fouks B."/>
            <person name="Harrison M.C."/>
            <person name="Mikhailova A.A."/>
            <person name="Marchal E."/>
            <person name="English S."/>
            <person name="Carruthers M."/>
            <person name="Jennings E.C."/>
            <person name="Chiamaka E.L."/>
            <person name="Frigard R.A."/>
            <person name="Pippel M."/>
            <person name="Attardo G.M."/>
            <person name="Benoit J.B."/>
            <person name="Bornberg-Bauer E."/>
            <person name="Tobe S.S."/>
        </authorList>
    </citation>
    <scope>NUCLEOTIDE SEQUENCE</scope>
    <source>
        <strain evidence="2">Stay&amp;Tobe</strain>
    </source>
</reference>
<feature type="transmembrane region" description="Helical" evidence="1">
    <location>
        <begin position="157"/>
        <end position="178"/>
    </location>
</feature>
<feature type="non-terminal residue" evidence="2">
    <location>
        <position position="183"/>
    </location>
</feature>
<evidence type="ECO:0000256" key="1">
    <source>
        <dbReference type="SAM" id="Phobius"/>
    </source>
</evidence>
<evidence type="ECO:0000313" key="2">
    <source>
        <dbReference type="EMBL" id="KAJ9577435.1"/>
    </source>
</evidence>
<keyword evidence="1" id="KW-1133">Transmembrane helix</keyword>
<organism evidence="2 3">
    <name type="scientific">Diploptera punctata</name>
    <name type="common">Pacific beetle cockroach</name>
    <dbReference type="NCBI Taxonomy" id="6984"/>
    <lineage>
        <taxon>Eukaryota</taxon>
        <taxon>Metazoa</taxon>
        <taxon>Ecdysozoa</taxon>
        <taxon>Arthropoda</taxon>
        <taxon>Hexapoda</taxon>
        <taxon>Insecta</taxon>
        <taxon>Pterygota</taxon>
        <taxon>Neoptera</taxon>
        <taxon>Polyneoptera</taxon>
        <taxon>Dictyoptera</taxon>
        <taxon>Blattodea</taxon>
        <taxon>Blaberoidea</taxon>
        <taxon>Blaberidae</taxon>
        <taxon>Diplopterinae</taxon>
        <taxon>Diploptera</taxon>
    </lineage>
</organism>
<keyword evidence="3" id="KW-1185">Reference proteome</keyword>
<comment type="caution">
    <text evidence="2">The sequence shown here is derived from an EMBL/GenBank/DDBJ whole genome shotgun (WGS) entry which is preliminary data.</text>
</comment>
<evidence type="ECO:0000313" key="3">
    <source>
        <dbReference type="Proteomes" id="UP001233999"/>
    </source>
</evidence>
<dbReference type="Proteomes" id="UP001233999">
    <property type="component" value="Unassembled WGS sequence"/>
</dbReference>
<feature type="non-terminal residue" evidence="2">
    <location>
        <position position="1"/>
    </location>
</feature>
<keyword evidence="1" id="KW-0812">Transmembrane</keyword>
<proteinExistence type="predicted"/>
<keyword evidence="1" id="KW-0472">Membrane</keyword>
<dbReference type="EMBL" id="JASPKZ010009358">
    <property type="protein sequence ID" value="KAJ9577435.1"/>
    <property type="molecule type" value="Genomic_DNA"/>
</dbReference>
<sequence>GRRSSGVVTTSLVEATLLRAGVHSNFLKDRKTETSKDVIPPTRTPSKLSKKLLTLCRLKLVLRLKLVGSGTLSDKFVCRFINPENQSLLALLFLIPHLNFISGIQLPSQPFHSLLEKNFPSLFFFYKPVSQLTPPATILFRSHYTAGKKVSRMNRNVISSVGVNTLLHFMALHQYIIYKKAVK</sequence>
<protein>
    <submittedName>
        <fullName evidence="2">Uncharacterized protein</fullName>
    </submittedName>
</protein>